<feature type="transmembrane region" description="Helical" evidence="1">
    <location>
        <begin position="68"/>
        <end position="88"/>
    </location>
</feature>
<feature type="transmembrane region" description="Helical" evidence="1">
    <location>
        <begin position="216"/>
        <end position="245"/>
    </location>
</feature>
<keyword evidence="1" id="KW-0812">Transmembrane</keyword>
<dbReference type="AlphaFoldDB" id="X6NE16"/>
<evidence type="ECO:0000256" key="1">
    <source>
        <dbReference type="SAM" id="Phobius"/>
    </source>
</evidence>
<feature type="transmembrane region" description="Helical" evidence="1">
    <location>
        <begin position="251"/>
        <end position="274"/>
    </location>
</feature>
<keyword evidence="1" id="KW-0472">Membrane</keyword>
<name>X6NE16_RETFI</name>
<keyword evidence="3" id="KW-1185">Reference proteome</keyword>
<dbReference type="EMBL" id="ASPP01009421">
    <property type="protein sequence ID" value="ETO24133.1"/>
    <property type="molecule type" value="Genomic_DNA"/>
</dbReference>
<dbReference type="Proteomes" id="UP000023152">
    <property type="component" value="Unassembled WGS sequence"/>
</dbReference>
<feature type="transmembrane region" description="Helical" evidence="1">
    <location>
        <begin position="94"/>
        <end position="112"/>
    </location>
</feature>
<organism evidence="2 3">
    <name type="scientific">Reticulomyxa filosa</name>
    <dbReference type="NCBI Taxonomy" id="46433"/>
    <lineage>
        <taxon>Eukaryota</taxon>
        <taxon>Sar</taxon>
        <taxon>Rhizaria</taxon>
        <taxon>Retaria</taxon>
        <taxon>Foraminifera</taxon>
        <taxon>Monothalamids</taxon>
        <taxon>Reticulomyxidae</taxon>
        <taxon>Reticulomyxa</taxon>
    </lineage>
</organism>
<evidence type="ECO:0000313" key="3">
    <source>
        <dbReference type="Proteomes" id="UP000023152"/>
    </source>
</evidence>
<comment type="caution">
    <text evidence="2">The sequence shown here is derived from an EMBL/GenBank/DDBJ whole genome shotgun (WGS) entry which is preliminary data.</text>
</comment>
<proteinExistence type="predicted"/>
<reference evidence="2 3" key="1">
    <citation type="journal article" date="2013" name="Curr. Biol.">
        <title>The Genome of the Foraminiferan Reticulomyxa filosa.</title>
        <authorList>
            <person name="Glockner G."/>
            <person name="Hulsmann N."/>
            <person name="Schleicher M."/>
            <person name="Noegel A.A."/>
            <person name="Eichinger L."/>
            <person name="Gallinger C."/>
            <person name="Pawlowski J."/>
            <person name="Sierra R."/>
            <person name="Euteneuer U."/>
            <person name="Pillet L."/>
            <person name="Moustafa A."/>
            <person name="Platzer M."/>
            <person name="Groth M."/>
            <person name="Szafranski K."/>
            <person name="Schliwa M."/>
        </authorList>
    </citation>
    <scope>NUCLEOTIDE SEQUENCE [LARGE SCALE GENOMIC DNA]</scope>
</reference>
<keyword evidence="1" id="KW-1133">Transmembrane helix</keyword>
<gene>
    <name evidence="2" type="ORF">RFI_13029</name>
</gene>
<protein>
    <submittedName>
        <fullName evidence="2">Uncharacterized protein</fullName>
    </submittedName>
</protein>
<sequence length="338" mass="39107">MNKFKKFAVVSQKFLIISEKKLGILNLYHSEKMLTTVDYCCPCTSSHNKPESIHPPHDTPDTHKASPFWYGAVLFYYFACAFSLALTHGYWGNVLFFPLIFLYTLTLVFIWKRLKRRGFYDDGKLHLNDLVRCYCHAFFGTAHFVLWIQLMFSLYISYRFNVDTSSNGYNTYFIFFAIVLQGMMEEYIGKGIVMQHSTHLYLPHEQFVDESYLHNYVWFGLCTGLGMSTMVDGVAAVCIIGYLYGGWTNQLMVFLIRSLIGIPFQGLLGALWGVNWCQHAVNNYRQHIANKDAENSNAKKVGHEHASKKKKGDTVMVMMIVTRMTMNMVPLWRLTKMI</sequence>
<feature type="transmembrane region" description="Helical" evidence="1">
    <location>
        <begin position="133"/>
        <end position="157"/>
    </location>
</feature>
<feature type="transmembrane region" description="Helical" evidence="1">
    <location>
        <begin position="169"/>
        <end position="188"/>
    </location>
</feature>
<evidence type="ECO:0000313" key="2">
    <source>
        <dbReference type="EMBL" id="ETO24133.1"/>
    </source>
</evidence>
<accession>X6NE16</accession>